<sequence length="555" mass="62695">MDLVPPSNLPAIPNSTAKRNRVPLSCNPCRIRKLRCDRQQPCHNCMARGSGNLCIYANGVTQGRDVNDSASQYRAKGPIQGRLCNEDLFYRSSTHWDNVLAEYQEHWKNPSLTSLSWLGLLYAIFSLAIYFLPAASDHYIGLSGTLATLYHARSGQCVTRIGANKANLQTLQVMIARCVFGFSNREDWGAGLIPDIGAIVRIAMRLGLHRDPSHFPNMTPFQGEMRRRIWTILCQIDTLSSFHLGMPAAIRTGDGDTEAPRNLLDTDIDEAMSELPPSRPFSQHVPLGYMLVKNDILSVMKRVVESLNSIHEKRYEVVLQLDRDLAQVYAMIPAYLRLNNWENAHNDPPYLVLQKVQLDTLYHQIVSVLHRRYLREARSDSKYAVSEQRCVDSSMVLLNHQATIYKKSQPGGYLNPNFRYAIPPEGMNFTLAVMVLCLYLQYRTKTKRKDLLSVDTKDQQLFQALSTSHAIWKHLSNEHHEAGKVANVLDKIMGQLRPRLSFPDDRLSALEPGVPFSYGESSHIGAQSTTRSESSLNLNIDCTESGGIEMSDFNW</sequence>
<dbReference type="InterPro" id="IPR007219">
    <property type="entry name" value="XnlR_reg_dom"/>
</dbReference>
<dbReference type="EMBL" id="JAPZBS010000001">
    <property type="protein sequence ID" value="KAJ5389666.1"/>
    <property type="molecule type" value="Genomic_DNA"/>
</dbReference>
<dbReference type="Proteomes" id="UP001147782">
    <property type="component" value="Unassembled WGS sequence"/>
</dbReference>
<accession>A0A9W9VUM0</accession>
<evidence type="ECO:0000256" key="2">
    <source>
        <dbReference type="ARBA" id="ARBA00022723"/>
    </source>
</evidence>
<dbReference type="InterPro" id="IPR001138">
    <property type="entry name" value="Zn2Cys6_DnaBD"/>
</dbReference>
<evidence type="ECO:0000256" key="3">
    <source>
        <dbReference type="ARBA" id="ARBA00023015"/>
    </source>
</evidence>
<evidence type="ECO:0000256" key="1">
    <source>
        <dbReference type="ARBA" id="ARBA00004123"/>
    </source>
</evidence>
<dbReference type="AlphaFoldDB" id="A0A9W9VUM0"/>
<keyword evidence="5" id="KW-0804">Transcription</keyword>
<evidence type="ECO:0000256" key="5">
    <source>
        <dbReference type="ARBA" id="ARBA00023163"/>
    </source>
</evidence>
<dbReference type="RefSeq" id="XP_056560394.1">
    <property type="nucleotide sequence ID" value="XM_056693665.1"/>
</dbReference>
<evidence type="ECO:0000259" key="7">
    <source>
        <dbReference type="PROSITE" id="PS50048"/>
    </source>
</evidence>
<dbReference type="CDD" id="cd00067">
    <property type="entry name" value="GAL4"/>
    <property type="match status" value="1"/>
</dbReference>
<dbReference type="GO" id="GO:0003677">
    <property type="term" value="F:DNA binding"/>
    <property type="evidence" value="ECO:0007669"/>
    <property type="project" value="UniProtKB-KW"/>
</dbReference>
<reference evidence="8" key="1">
    <citation type="submission" date="2022-11" db="EMBL/GenBank/DDBJ databases">
        <authorList>
            <person name="Petersen C."/>
        </authorList>
    </citation>
    <scope>NUCLEOTIDE SEQUENCE</scope>
    <source>
        <strain evidence="8">IBT 29864</strain>
    </source>
</reference>
<dbReference type="InterPro" id="IPR050613">
    <property type="entry name" value="Sec_Metabolite_Reg"/>
</dbReference>
<protein>
    <submittedName>
        <fullName evidence="8">Fungal-specific transcription factor</fullName>
    </submittedName>
</protein>
<keyword evidence="2" id="KW-0479">Metal-binding</keyword>
<gene>
    <name evidence="8" type="ORF">N7496_000734</name>
</gene>
<feature type="domain" description="Zn(2)-C6 fungal-type" evidence="7">
    <location>
        <begin position="25"/>
        <end position="56"/>
    </location>
</feature>
<dbReference type="GO" id="GO:0005634">
    <property type="term" value="C:nucleus"/>
    <property type="evidence" value="ECO:0007669"/>
    <property type="project" value="UniProtKB-SubCell"/>
</dbReference>
<dbReference type="SMART" id="SM00066">
    <property type="entry name" value="GAL4"/>
    <property type="match status" value="1"/>
</dbReference>
<dbReference type="Pfam" id="PF04082">
    <property type="entry name" value="Fungal_trans"/>
    <property type="match status" value="1"/>
</dbReference>
<evidence type="ECO:0000313" key="9">
    <source>
        <dbReference type="Proteomes" id="UP001147782"/>
    </source>
</evidence>
<dbReference type="PROSITE" id="PS00463">
    <property type="entry name" value="ZN2_CY6_FUNGAL_1"/>
    <property type="match status" value="1"/>
</dbReference>
<feature type="non-terminal residue" evidence="8">
    <location>
        <position position="555"/>
    </location>
</feature>
<reference evidence="8" key="2">
    <citation type="journal article" date="2023" name="IMA Fungus">
        <title>Comparative genomic study of the Penicillium genus elucidates a diverse pangenome and 15 lateral gene transfer events.</title>
        <authorList>
            <person name="Petersen C."/>
            <person name="Sorensen T."/>
            <person name="Nielsen M.R."/>
            <person name="Sondergaard T.E."/>
            <person name="Sorensen J.L."/>
            <person name="Fitzpatrick D.A."/>
            <person name="Frisvad J.C."/>
            <person name="Nielsen K.L."/>
        </authorList>
    </citation>
    <scope>NUCLEOTIDE SEQUENCE</scope>
    <source>
        <strain evidence="8">IBT 29864</strain>
    </source>
</reference>
<keyword evidence="9" id="KW-1185">Reference proteome</keyword>
<evidence type="ECO:0000313" key="8">
    <source>
        <dbReference type="EMBL" id="KAJ5389666.1"/>
    </source>
</evidence>
<dbReference type="GO" id="GO:0000981">
    <property type="term" value="F:DNA-binding transcription factor activity, RNA polymerase II-specific"/>
    <property type="evidence" value="ECO:0007669"/>
    <property type="project" value="InterPro"/>
</dbReference>
<dbReference type="GO" id="GO:0006351">
    <property type="term" value="P:DNA-templated transcription"/>
    <property type="evidence" value="ECO:0007669"/>
    <property type="project" value="InterPro"/>
</dbReference>
<dbReference type="InterPro" id="IPR036864">
    <property type="entry name" value="Zn2-C6_fun-type_DNA-bd_sf"/>
</dbReference>
<dbReference type="OrthoDB" id="4934715at2759"/>
<dbReference type="CDD" id="cd12148">
    <property type="entry name" value="fungal_TF_MHR"/>
    <property type="match status" value="1"/>
</dbReference>
<keyword evidence="3" id="KW-0805">Transcription regulation</keyword>
<dbReference type="PROSITE" id="PS50048">
    <property type="entry name" value="ZN2_CY6_FUNGAL_2"/>
    <property type="match status" value="1"/>
</dbReference>
<evidence type="ECO:0000256" key="6">
    <source>
        <dbReference type="ARBA" id="ARBA00023242"/>
    </source>
</evidence>
<proteinExistence type="predicted"/>
<dbReference type="Gene3D" id="4.10.240.10">
    <property type="entry name" value="Zn(2)-C6 fungal-type DNA-binding domain"/>
    <property type="match status" value="1"/>
</dbReference>
<organism evidence="8 9">
    <name type="scientific">Penicillium cataractarum</name>
    <dbReference type="NCBI Taxonomy" id="2100454"/>
    <lineage>
        <taxon>Eukaryota</taxon>
        <taxon>Fungi</taxon>
        <taxon>Dikarya</taxon>
        <taxon>Ascomycota</taxon>
        <taxon>Pezizomycotina</taxon>
        <taxon>Eurotiomycetes</taxon>
        <taxon>Eurotiomycetidae</taxon>
        <taxon>Eurotiales</taxon>
        <taxon>Aspergillaceae</taxon>
        <taxon>Penicillium</taxon>
    </lineage>
</organism>
<dbReference type="SMART" id="SM00906">
    <property type="entry name" value="Fungal_trans"/>
    <property type="match status" value="1"/>
</dbReference>
<comment type="caution">
    <text evidence="8">The sequence shown here is derived from an EMBL/GenBank/DDBJ whole genome shotgun (WGS) entry which is preliminary data.</text>
</comment>
<evidence type="ECO:0000256" key="4">
    <source>
        <dbReference type="ARBA" id="ARBA00023125"/>
    </source>
</evidence>
<dbReference type="GO" id="GO:0008270">
    <property type="term" value="F:zinc ion binding"/>
    <property type="evidence" value="ECO:0007669"/>
    <property type="project" value="InterPro"/>
</dbReference>
<dbReference type="PANTHER" id="PTHR31001">
    <property type="entry name" value="UNCHARACTERIZED TRANSCRIPTIONAL REGULATORY PROTEIN"/>
    <property type="match status" value="1"/>
</dbReference>
<dbReference type="Pfam" id="PF00172">
    <property type="entry name" value="Zn_clus"/>
    <property type="match status" value="1"/>
</dbReference>
<keyword evidence="6" id="KW-0539">Nucleus</keyword>
<dbReference type="PANTHER" id="PTHR31001:SF49">
    <property type="entry name" value="ZN(II)2CYS6 TRANSCRIPTION FACTOR (EUROFUNG)"/>
    <property type="match status" value="1"/>
</dbReference>
<comment type="subcellular location">
    <subcellularLocation>
        <location evidence="1">Nucleus</location>
    </subcellularLocation>
</comment>
<dbReference type="SUPFAM" id="SSF57701">
    <property type="entry name" value="Zn2/Cys6 DNA-binding domain"/>
    <property type="match status" value="1"/>
</dbReference>
<dbReference type="GeneID" id="81432842"/>
<name>A0A9W9VUM0_9EURO</name>
<keyword evidence="4" id="KW-0238">DNA-binding</keyword>